<evidence type="ECO:0000256" key="1">
    <source>
        <dbReference type="ARBA" id="ARBA00004389"/>
    </source>
</evidence>
<keyword evidence="6" id="KW-0256">Endoplasmic reticulum</keyword>
<evidence type="ECO:0000256" key="8">
    <source>
        <dbReference type="ARBA" id="ARBA00023136"/>
    </source>
</evidence>
<dbReference type="AlphaFoldDB" id="A0AA38G6B0"/>
<dbReference type="EMBL" id="JAHRHJ020000004">
    <property type="protein sequence ID" value="KAH9316981.1"/>
    <property type="molecule type" value="Genomic_DNA"/>
</dbReference>
<evidence type="ECO:0000256" key="5">
    <source>
        <dbReference type="ARBA" id="ARBA00022692"/>
    </source>
</evidence>
<evidence type="ECO:0000256" key="3">
    <source>
        <dbReference type="ARBA" id="ARBA00010345"/>
    </source>
</evidence>
<sequence length="555" mass="62676">IVATNTEVHGEVERETSGLKFNREKSLRKEELCMLRQDPENELSDLRYCMELKLEPDTTEKGPFEHFKQYFNWLKLDVVNSVIPGDSVGPLGVQLTYGVSSKHVPKKDKHETVEGQLANTDYVIMLMKEIFGYIAVDCNNFKSAQCLRNYRTLLLDTVLVDSGGTSALLQLLSRSPFDSFMVSPVWTQFDGLMGFWHEHMFYCLDKSQVCQYIPLASLNAQEGDPLCHITSVFPLTLVKRPDLWHQHSTTQWLTKRFSFLLNHEERQGLSITYCEIGAQKPHSANENMLGSAKSDSLSEVPQDCNADLPAELEMLDLQRMLIGKGAHRHLSSFMRFKYHRKPSSALHHQFCEIVMMERLQSGVFVDPFELQRLVNRGALNAAYVYGDANLELPSQRSHQSIVELHATIYIDSGTSSQNYFELELKVDLPLHARYPVFITGAYISERELKLMSDALNISSVSEKIPRSAPIAKNADRIKSTRVAQTKIASTMIKRDEREGSTKPCIASRFVDIGDTNLGPEPLSELIGRFKAGKTSLMRAVKSSGIIRASTFPVTT</sequence>
<feature type="non-terminal residue" evidence="10">
    <location>
        <position position="555"/>
    </location>
</feature>
<evidence type="ECO:0000256" key="2">
    <source>
        <dbReference type="ARBA" id="ARBA00004687"/>
    </source>
</evidence>
<keyword evidence="4" id="KW-0337">GPI-anchor biosynthesis</keyword>
<evidence type="ECO:0000313" key="11">
    <source>
        <dbReference type="Proteomes" id="UP000824469"/>
    </source>
</evidence>
<dbReference type="GO" id="GO:0006506">
    <property type="term" value="P:GPI anchor biosynthetic process"/>
    <property type="evidence" value="ECO:0007669"/>
    <property type="project" value="UniProtKB-KW"/>
</dbReference>
<evidence type="ECO:0000256" key="6">
    <source>
        <dbReference type="ARBA" id="ARBA00022824"/>
    </source>
</evidence>
<comment type="pathway">
    <text evidence="2">Glycolipid biosynthesis; glycosylphosphatidylinositol-anchor biosynthesis.</text>
</comment>
<keyword evidence="9" id="KW-0325">Glycoprotein</keyword>
<comment type="subcellular location">
    <subcellularLocation>
        <location evidence="1">Endoplasmic reticulum membrane</location>
        <topology evidence="1">Single-pass membrane protein</topology>
    </subcellularLocation>
</comment>
<reference evidence="10 11" key="1">
    <citation type="journal article" date="2021" name="Nat. Plants">
        <title>The Taxus genome provides insights into paclitaxel biosynthesis.</title>
        <authorList>
            <person name="Xiong X."/>
            <person name="Gou J."/>
            <person name="Liao Q."/>
            <person name="Li Y."/>
            <person name="Zhou Q."/>
            <person name="Bi G."/>
            <person name="Li C."/>
            <person name="Du R."/>
            <person name="Wang X."/>
            <person name="Sun T."/>
            <person name="Guo L."/>
            <person name="Liang H."/>
            <person name="Lu P."/>
            <person name="Wu Y."/>
            <person name="Zhang Z."/>
            <person name="Ro D.K."/>
            <person name="Shang Y."/>
            <person name="Huang S."/>
            <person name="Yan J."/>
        </authorList>
    </citation>
    <scope>NUCLEOTIDE SEQUENCE [LARGE SCALE GENOMIC DNA]</scope>
    <source>
        <strain evidence="10">Ta-2019</strain>
    </source>
</reference>
<accession>A0AA38G6B0</accession>
<evidence type="ECO:0000313" key="10">
    <source>
        <dbReference type="EMBL" id="KAH9316981.1"/>
    </source>
</evidence>
<keyword evidence="7" id="KW-1133">Transmembrane helix</keyword>
<dbReference type="Pfam" id="PF08320">
    <property type="entry name" value="PIG-X"/>
    <property type="match status" value="1"/>
</dbReference>
<dbReference type="PANTHER" id="PTHR28650">
    <property type="entry name" value="PHOSPHATIDYLINOSITOL-GLYCAN BIOSYNTHESIS CLASS X PROTEIN"/>
    <property type="match status" value="1"/>
</dbReference>
<dbReference type="GO" id="GO:0005789">
    <property type="term" value="C:endoplasmic reticulum membrane"/>
    <property type="evidence" value="ECO:0007669"/>
    <property type="project" value="UniProtKB-SubCell"/>
</dbReference>
<organism evidence="10 11">
    <name type="scientific">Taxus chinensis</name>
    <name type="common">Chinese yew</name>
    <name type="synonym">Taxus wallichiana var. chinensis</name>
    <dbReference type="NCBI Taxonomy" id="29808"/>
    <lineage>
        <taxon>Eukaryota</taxon>
        <taxon>Viridiplantae</taxon>
        <taxon>Streptophyta</taxon>
        <taxon>Embryophyta</taxon>
        <taxon>Tracheophyta</taxon>
        <taxon>Spermatophyta</taxon>
        <taxon>Pinopsida</taxon>
        <taxon>Pinidae</taxon>
        <taxon>Conifers II</taxon>
        <taxon>Cupressales</taxon>
        <taxon>Taxaceae</taxon>
        <taxon>Taxus</taxon>
    </lineage>
</organism>
<keyword evidence="5" id="KW-0812">Transmembrane</keyword>
<comment type="caution">
    <text evidence="10">The sequence shown here is derived from an EMBL/GenBank/DDBJ whole genome shotgun (WGS) entry which is preliminary data.</text>
</comment>
<keyword evidence="8" id="KW-0472">Membrane</keyword>
<dbReference type="PANTHER" id="PTHR28650:SF1">
    <property type="entry name" value="PHOSPHATIDYLINOSITOL-GLYCAN BIOSYNTHESIS CLASS X PROTEIN"/>
    <property type="match status" value="1"/>
</dbReference>
<evidence type="ECO:0000256" key="9">
    <source>
        <dbReference type="ARBA" id="ARBA00023180"/>
    </source>
</evidence>
<dbReference type="InterPro" id="IPR013233">
    <property type="entry name" value="PIG-X/PBN1"/>
</dbReference>
<protein>
    <submittedName>
        <fullName evidence="10">Uncharacterized protein</fullName>
    </submittedName>
</protein>
<proteinExistence type="inferred from homology"/>
<keyword evidence="11" id="KW-1185">Reference proteome</keyword>
<evidence type="ECO:0000256" key="7">
    <source>
        <dbReference type="ARBA" id="ARBA00022989"/>
    </source>
</evidence>
<comment type="similarity">
    <text evidence="3">Belongs to the PIGX family.</text>
</comment>
<evidence type="ECO:0000256" key="4">
    <source>
        <dbReference type="ARBA" id="ARBA00022502"/>
    </source>
</evidence>
<dbReference type="InterPro" id="IPR040039">
    <property type="entry name" value="PIGX"/>
</dbReference>
<name>A0AA38G6B0_TAXCH</name>
<dbReference type="Proteomes" id="UP000824469">
    <property type="component" value="Unassembled WGS sequence"/>
</dbReference>
<dbReference type="OMA" id="KLANITM"/>
<gene>
    <name evidence="10" type="ORF">KI387_018750</name>
</gene>